<organism evidence="1 2">
    <name type="scientific">Hyunsoonleella pacifica</name>
    <dbReference type="NCBI Taxonomy" id="1080224"/>
    <lineage>
        <taxon>Bacteria</taxon>
        <taxon>Pseudomonadati</taxon>
        <taxon>Bacteroidota</taxon>
        <taxon>Flavobacteriia</taxon>
        <taxon>Flavobacteriales</taxon>
        <taxon>Flavobacteriaceae</taxon>
    </lineage>
</organism>
<evidence type="ECO:0008006" key="3">
    <source>
        <dbReference type="Google" id="ProtNLM"/>
    </source>
</evidence>
<dbReference type="EMBL" id="SIRS01000002">
    <property type="protein sequence ID" value="TBN17430.1"/>
    <property type="molecule type" value="Genomic_DNA"/>
</dbReference>
<sequence>MHLKPTYAITLIALYFLVNSCSTSEEIVDTEKETVIEPETFEIYSSTLYPNTPTDVIPETAQRYIGGLNASDENNGSQNAPWATFDKALRELCKSKTWYCLNFLSDVTVNDFIDTKFYGSGPGTLEQFVYIRSASFLEQPATLTLNARLEIDGQQYWLWHNFNIKGNEGINLGQDRPTNYHTFRNIVGNITGSGGDNHGTFQALNYNANYFGVFNCNLTGPGIQNVHGNTANIIFFGLTHARIENNIFTNTPRPLYFKHSNRAVYGKANIHIRNNYQPETSVGESCFIAGRAQGGILEISNNIFESPVEISNGGGSEQPEGHFISHNTFVSDLKLKNGNDPVINATLTNNIILGNLELLRYGNHINTNTSDYTLINGNIYYQDKMFNLEQWQQNAVPSGQDLNSIHGFPSFVTQSNAVLSYTLAEESLGKNAASDATDIGANTTFVGNK</sequence>
<dbReference type="SUPFAM" id="SSF51126">
    <property type="entry name" value="Pectin lyase-like"/>
    <property type="match status" value="1"/>
</dbReference>
<evidence type="ECO:0000313" key="1">
    <source>
        <dbReference type="EMBL" id="TBN17430.1"/>
    </source>
</evidence>
<dbReference type="Proteomes" id="UP000292372">
    <property type="component" value="Unassembled WGS sequence"/>
</dbReference>
<comment type="caution">
    <text evidence="1">The sequence shown here is derived from an EMBL/GenBank/DDBJ whole genome shotgun (WGS) entry which is preliminary data.</text>
</comment>
<accession>A0A4Q9FQ19</accession>
<dbReference type="OrthoDB" id="9818265at2"/>
<dbReference type="InterPro" id="IPR011050">
    <property type="entry name" value="Pectin_lyase_fold/virulence"/>
</dbReference>
<name>A0A4Q9FQ19_9FLAO</name>
<gene>
    <name evidence="1" type="ORF">EYD46_03695</name>
</gene>
<keyword evidence="2" id="KW-1185">Reference proteome</keyword>
<protein>
    <recommendedName>
        <fullName evidence="3">Right-handed parallel beta-helix repeat-containing protein</fullName>
    </recommendedName>
</protein>
<dbReference type="AlphaFoldDB" id="A0A4Q9FQ19"/>
<reference evidence="1 2" key="1">
    <citation type="journal article" date="2015" name="Int. J. Syst. Evol. Microbiol.">
        <title>Hyunsoonleella pacifica sp. nov., isolated from seawater of South Pacific Gyre.</title>
        <authorList>
            <person name="Gao X."/>
            <person name="Zhang Z."/>
            <person name="Dai X."/>
            <person name="Zhang X.H."/>
        </authorList>
    </citation>
    <scope>NUCLEOTIDE SEQUENCE [LARGE SCALE GENOMIC DNA]</scope>
    <source>
        <strain evidence="1 2">SW033</strain>
    </source>
</reference>
<evidence type="ECO:0000313" key="2">
    <source>
        <dbReference type="Proteomes" id="UP000292372"/>
    </source>
</evidence>
<dbReference type="RefSeq" id="WP_130935722.1">
    <property type="nucleotide sequence ID" value="NZ_BMEE01000001.1"/>
</dbReference>
<proteinExistence type="predicted"/>